<name>A0ABU8W9R9_9BURK</name>
<dbReference type="EMBL" id="JBBKZV010000039">
    <property type="protein sequence ID" value="MEJ8826678.1"/>
    <property type="molecule type" value="Genomic_DNA"/>
</dbReference>
<evidence type="ECO:0000313" key="2">
    <source>
        <dbReference type="EMBL" id="MEJ8826678.1"/>
    </source>
</evidence>
<dbReference type="Proteomes" id="UP001363010">
    <property type="component" value="Unassembled WGS sequence"/>
</dbReference>
<sequence>MSLIAIFAFVLLLGLSQMVSQSIRAAYRGDPFAGWCWGVVVQYMICVALLVFIDGSSFRQAINSAGALTWFVRLFFLMKAL</sequence>
<gene>
    <name evidence="2" type="ORF">WKW80_32480</name>
</gene>
<keyword evidence="3" id="KW-1185">Reference proteome</keyword>
<evidence type="ECO:0000313" key="3">
    <source>
        <dbReference type="Proteomes" id="UP001363010"/>
    </source>
</evidence>
<accession>A0ABU8W9R9</accession>
<proteinExistence type="predicted"/>
<feature type="transmembrane region" description="Helical" evidence="1">
    <location>
        <begin position="32"/>
        <end position="53"/>
    </location>
</feature>
<keyword evidence="1" id="KW-0472">Membrane</keyword>
<organism evidence="2 3">
    <name type="scientific">Variovorax humicola</name>
    <dbReference type="NCBI Taxonomy" id="1769758"/>
    <lineage>
        <taxon>Bacteria</taxon>
        <taxon>Pseudomonadati</taxon>
        <taxon>Pseudomonadota</taxon>
        <taxon>Betaproteobacteria</taxon>
        <taxon>Burkholderiales</taxon>
        <taxon>Comamonadaceae</taxon>
        <taxon>Variovorax</taxon>
    </lineage>
</organism>
<evidence type="ECO:0000256" key="1">
    <source>
        <dbReference type="SAM" id="Phobius"/>
    </source>
</evidence>
<evidence type="ECO:0008006" key="4">
    <source>
        <dbReference type="Google" id="ProtNLM"/>
    </source>
</evidence>
<reference evidence="2 3" key="1">
    <citation type="submission" date="2024-03" db="EMBL/GenBank/DDBJ databases">
        <title>Novel species of the genus Variovorax.</title>
        <authorList>
            <person name="Liu Q."/>
            <person name="Xin Y.-H."/>
        </authorList>
    </citation>
    <scope>NUCLEOTIDE SEQUENCE [LARGE SCALE GENOMIC DNA]</scope>
    <source>
        <strain evidence="2 3">KACC 18501</strain>
    </source>
</reference>
<comment type="caution">
    <text evidence="2">The sequence shown here is derived from an EMBL/GenBank/DDBJ whole genome shotgun (WGS) entry which is preliminary data.</text>
</comment>
<keyword evidence="1" id="KW-1133">Transmembrane helix</keyword>
<dbReference type="RefSeq" id="WP_340367715.1">
    <property type="nucleotide sequence ID" value="NZ_JBBKZV010000039.1"/>
</dbReference>
<keyword evidence="1" id="KW-0812">Transmembrane</keyword>
<protein>
    <recommendedName>
        <fullName evidence="4">Lipid A biosynthesis N-terminal domain-containing protein</fullName>
    </recommendedName>
</protein>